<evidence type="ECO:0000256" key="2">
    <source>
        <dbReference type="ARBA" id="ARBA00022490"/>
    </source>
</evidence>
<dbReference type="PANTHER" id="PTHR32194">
    <property type="entry name" value="METALLOPROTEASE TLDD"/>
    <property type="match status" value="1"/>
</dbReference>
<organism evidence="5 6">
    <name type="scientific">Panagrolaimus superbus</name>
    <dbReference type="NCBI Taxonomy" id="310955"/>
    <lineage>
        <taxon>Eukaryota</taxon>
        <taxon>Metazoa</taxon>
        <taxon>Ecdysozoa</taxon>
        <taxon>Nematoda</taxon>
        <taxon>Chromadorea</taxon>
        <taxon>Rhabditida</taxon>
        <taxon>Tylenchina</taxon>
        <taxon>Panagrolaimomorpha</taxon>
        <taxon>Panagrolaimoidea</taxon>
        <taxon>Panagrolaimidae</taxon>
        <taxon>Panagrolaimus</taxon>
    </lineage>
</organism>
<dbReference type="GO" id="GO:0005839">
    <property type="term" value="C:proteasome core complex"/>
    <property type="evidence" value="ECO:0007669"/>
    <property type="project" value="InterPro"/>
</dbReference>
<dbReference type="GO" id="GO:0005737">
    <property type="term" value="C:cytoplasm"/>
    <property type="evidence" value="ECO:0007669"/>
    <property type="project" value="TreeGrafter"/>
</dbReference>
<evidence type="ECO:0000313" key="6">
    <source>
        <dbReference type="WBParaSite" id="PSU_v2.g16737.t1"/>
    </source>
</evidence>
<comment type="subcellular location">
    <subcellularLocation>
        <location evidence="1">Nucleus</location>
    </subcellularLocation>
</comment>
<dbReference type="WBParaSite" id="PSU_v2.g16737.t1">
    <property type="protein sequence ID" value="PSU_v2.g16737.t1"/>
    <property type="gene ID" value="PSU_v2.g16737"/>
</dbReference>
<evidence type="ECO:0000256" key="1">
    <source>
        <dbReference type="ARBA" id="ARBA00004123"/>
    </source>
</evidence>
<keyword evidence="3" id="KW-0647">Proteasome</keyword>
<dbReference type="GO" id="GO:0051603">
    <property type="term" value="P:proteolysis involved in protein catabolic process"/>
    <property type="evidence" value="ECO:0007669"/>
    <property type="project" value="InterPro"/>
</dbReference>
<dbReference type="InterPro" id="IPR001353">
    <property type="entry name" value="Proteasome_sua/b"/>
</dbReference>
<protein>
    <submittedName>
        <fullName evidence="6">Proteasome subunit beta</fullName>
    </submittedName>
</protein>
<name>A0A914YHF2_9BILA</name>
<sequence length="184" mass="21309">MSGMHFLIGCRTENFVILASDKAAFAYGAVSVSKDDNKNVKLGEKLYMSCIGEAGDVNNFSDWAQRNLSLYKMRNTYELSPYATHFWLRKSIAEALRSENYWPQLIIWEMELNQQNYLFRGFTGRFCYAIMDTLYRPDMTLEEAMDAVKQCIQESKKRFVANLPSFNVIVIDKEGAHHCEDIRV</sequence>
<dbReference type="Proteomes" id="UP000887577">
    <property type="component" value="Unplaced"/>
</dbReference>
<evidence type="ECO:0000256" key="4">
    <source>
        <dbReference type="ARBA" id="ARBA00026071"/>
    </source>
</evidence>
<dbReference type="PANTHER" id="PTHR32194:SF2">
    <property type="entry name" value="PROTEASOME SUBUNIT BETA TYPE-1"/>
    <property type="match status" value="1"/>
</dbReference>
<evidence type="ECO:0000256" key="3">
    <source>
        <dbReference type="ARBA" id="ARBA00022942"/>
    </source>
</evidence>
<keyword evidence="5" id="KW-1185">Reference proteome</keyword>
<proteinExistence type="predicted"/>
<reference evidence="6" key="1">
    <citation type="submission" date="2022-11" db="UniProtKB">
        <authorList>
            <consortium name="WormBaseParasite"/>
        </authorList>
    </citation>
    <scope>IDENTIFICATION</scope>
</reference>
<dbReference type="AlphaFoldDB" id="A0A914YHF2"/>
<dbReference type="Pfam" id="PF00227">
    <property type="entry name" value="Proteasome"/>
    <property type="match status" value="2"/>
</dbReference>
<dbReference type="GO" id="GO:0005634">
    <property type="term" value="C:nucleus"/>
    <property type="evidence" value="ECO:0007669"/>
    <property type="project" value="UniProtKB-SubCell"/>
</dbReference>
<accession>A0A914YHF2</accession>
<keyword evidence="2" id="KW-0963">Cytoplasm</keyword>
<dbReference type="Gene3D" id="3.60.20.10">
    <property type="entry name" value="Glutamine Phosphoribosylpyrophosphate, subunit 1, domain 1"/>
    <property type="match status" value="1"/>
</dbReference>
<evidence type="ECO:0000313" key="5">
    <source>
        <dbReference type="Proteomes" id="UP000887577"/>
    </source>
</evidence>
<comment type="subunit">
    <text evidence="4">The 26S proteasome consists of a 20S proteasome core and two 19S regulatory subunits. The 20S proteasome core is composed of 28 subunits that are arranged in four stacked rings, resulting in a barrel-shaped structure. The two end rings are each formed by seven alpha subunits, and the two central rings are each formed by seven beta subunits. The catalytic chamber with the active sites is on the inside of the barrel.</text>
</comment>
<dbReference type="InterPro" id="IPR029055">
    <property type="entry name" value="Ntn_hydrolases_N"/>
</dbReference>
<dbReference type="InterPro" id="IPR023333">
    <property type="entry name" value="Proteasome_suB-type"/>
</dbReference>
<dbReference type="SUPFAM" id="SSF56235">
    <property type="entry name" value="N-terminal nucleophile aminohydrolases (Ntn hydrolases)"/>
    <property type="match status" value="1"/>
</dbReference>